<keyword evidence="2 5" id="KW-0812">Transmembrane</keyword>
<keyword evidence="4 5" id="KW-0472">Membrane</keyword>
<dbReference type="InterPro" id="IPR011701">
    <property type="entry name" value="MFS"/>
</dbReference>
<gene>
    <name evidence="6" type="ORF">NLJ89_g7930</name>
</gene>
<dbReference type="GO" id="GO:0016020">
    <property type="term" value="C:membrane"/>
    <property type="evidence" value="ECO:0007669"/>
    <property type="project" value="UniProtKB-SubCell"/>
</dbReference>
<dbReference type="GO" id="GO:0022857">
    <property type="term" value="F:transmembrane transporter activity"/>
    <property type="evidence" value="ECO:0007669"/>
    <property type="project" value="InterPro"/>
</dbReference>
<evidence type="ECO:0000313" key="6">
    <source>
        <dbReference type="EMBL" id="KAJ3504441.1"/>
    </source>
</evidence>
<evidence type="ECO:0000313" key="7">
    <source>
        <dbReference type="Proteomes" id="UP001148786"/>
    </source>
</evidence>
<feature type="transmembrane region" description="Helical" evidence="5">
    <location>
        <begin position="124"/>
        <end position="142"/>
    </location>
</feature>
<evidence type="ECO:0008006" key="8">
    <source>
        <dbReference type="Google" id="ProtNLM"/>
    </source>
</evidence>
<protein>
    <recommendedName>
        <fullName evidence="8">MFS general substrate transporter</fullName>
    </recommendedName>
</protein>
<evidence type="ECO:0000256" key="5">
    <source>
        <dbReference type="SAM" id="Phobius"/>
    </source>
</evidence>
<feature type="transmembrane region" description="Helical" evidence="5">
    <location>
        <begin position="224"/>
        <end position="244"/>
    </location>
</feature>
<feature type="transmembrane region" description="Helical" evidence="5">
    <location>
        <begin position="148"/>
        <end position="169"/>
    </location>
</feature>
<reference evidence="6" key="1">
    <citation type="submission" date="2022-07" db="EMBL/GenBank/DDBJ databases">
        <title>Genome Sequence of Agrocybe chaxingu.</title>
        <authorList>
            <person name="Buettner E."/>
        </authorList>
    </citation>
    <scope>NUCLEOTIDE SEQUENCE</scope>
    <source>
        <strain evidence="6">MP-N11</strain>
    </source>
</reference>
<feature type="transmembrane region" description="Helical" evidence="5">
    <location>
        <begin position="279"/>
        <end position="299"/>
    </location>
</feature>
<feature type="transmembrane region" description="Helical" evidence="5">
    <location>
        <begin position="319"/>
        <end position="338"/>
    </location>
</feature>
<organism evidence="6 7">
    <name type="scientific">Agrocybe chaxingu</name>
    <dbReference type="NCBI Taxonomy" id="84603"/>
    <lineage>
        <taxon>Eukaryota</taxon>
        <taxon>Fungi</taxon>
        <taxon>Dikarya</taxon>
        <taxon>Basidiomycota</taxon>
        <taxon>Agaricomycotina</taxon>
        <taxon>Agaricomycetes</taxon>
        <taxon>Agaricomycetidae</taxon>
        <taxon>Agaricales</taxon>
        <taxon>Agaricineae</taxon>
        <taxon>Strophariaceae</taxon>
        <taxon>Agrocybe</taxon>
    </lineage>
</organism>
<name>A0A9W8JWF0_9AGAR</name>
<dbReference type="SUPFAM" id="SSF103473">
    <property type="entry name" value="MFS general substrate transporter"/>
    <property type="match status" value="1"/>
</dbReference>
<feature type="transmembrane region" description="Helical" evidence="5">
    <location>
        <begin position="375"/>
        <end position="399"/>
    </location>
</feature>
<sequence length="468" mass="51567">MASASLPITTAIEYADRVHQSHDDASSSKSKKEFSYVSKISEITGIVSATREAFVQRADSEEFVSDNSEFKLPSRRSLFIIIGGNALFQLSFFVIVSSASLYAEMLGGSAIFAGLTIDGGQYSMPMNLSYVAVLLGNILYALAYRTHFLYLILIGRMVSGLGFICFLYSKRYCSDPRIVGIRRRTTLASWLVVGQGFGFTAGPFLGGVLYKIGFPNPIFNGVTSPGWIMAVVWVMFWGLHNLIFKDVEPHPRERPIEMSVRQESSPQQLRRVTISQAQWGIIVCMCYFSMTCFFILGSWEANIPVFTAEAMGYSPYKAGNFIALGGLCSFPFLLLNVWQARRFQDRVILAAGTAMGFLGLLLMLVLLAASKITFGSLFVCWFLIALGFNLASTCTLSLASKQLPDEWNGRLNMALEYSNCVARVTGAVLGGAGVKMGMMNYVWVQIAVVGLGGVMYLMLWRQLKAKTG</sequence>
<evidence type="ECO:0000256" key="4">
    <source>
        <dbReference type="ARBA" id="ARBA00023136"/>
    </source>
</evidence>
<comment type="subcellular location">
    <subcellularLocation>
        <location evidence="1">Membrane</location>
        <topology evidence="1">Multi-pass membrane protein</topology>
    </subcellularLocation>
</comment>
<feature type="transmembrane region" description="Helical" evidence="5">
    <location>
        <begin position="442"/>
        <end position="460"/>
    </location>
</feature>
<evidence type="ECO:0000256" key="1">
    <source>
        <dbReference type="ARBA" id="ARBA00004141"/>
    </source>
</evidence>
<dbReference type="AlphaFoldDB" id="A0A9W8JWF0"/>
<dbReference type="InterPro" id="IPR036259">
    <property type="entry name" value="MFS_trans_sf"/>
</dbReference>
<dbReference type="Gene3D" id="1.20.1250.20">
    <property type="entry name" value="MFS general substrate transporter like domains"/>
    <property type="match status" value="1"/>
</dbReference>
<dbReference type="EMBL" id="JANKHO010001010">
    <property type="protein sequence ID" value="KAJ3504441.1"/>
    <property type="molecule type" value="Genomic_DNA"/>
</dbReference>
<feature type="transmembrane region" description="Helical" evidence="5">
    <location>
        <begin position="347"/>
        <end position="369"/>
    </location>
</feature>
<dbReference type="Pfam" id="PF07690">
    <property type="entry name" value="MFS_1"/>
    <property type="match status" value="1"/>
</dbReference>
<dbReference type="OrthoDB" id="2015447at2759"/>
<dbReference type="InterPro" id="IPR051068">
    <property type="entry name" value="MFS_Domain-Containing_Protein"/>
</dbReference>
<dbReference type="Proteomes" id="UP001148786">
    <property type="component" value="Unassembled WGS sequence"/>
</dbReference>
<feature type="transmembrane region" description="Helical" evidence="5">
    <location>
        <begin position="78"/>
        <end position="103"/>
    </location>
</feature>
<keyword evidence="7" id="KW-1185">Reference proteome</keyword>
<dbReference type="PANTHER" id="PTHR23510">
    <property type="entry name" value="INNER MEMBRANE TRANSPORT PROTEIN YAJR"/>
    <property type="match status" value="1"/>
</dbReference>
<evidence type="ECO:0000256" key="3">
    <source>
        <dbReference type="ARBA" id="ARBA00022989"/>
    </source>
</evidence>
<keyword evidence="3 5" id="KW-1133">Transmembrane helix</keyword>
<proteinExistence type="predicted"/>
<accession>A0A9W8JWF0</accession>
<comment type="caution">
    <text evidence="6">The sequence shown here is derived from an EMBL/GenBank/DDBJ whole genome shotgun (WGS) entry which is preliminary data.</text>
</comment>
<evidence type="ECO:0000256" key="2">
    <source>
        <dbReference type="ARBA" id="ARBA00022692"/>
    </source>
</evidence>
<feature type="transmembrane region" description="Helical" evidence="5">
    <location>
        <begin position="190"/>
        <end position="212"/>
    </location>
</feature>
<dbReference type="PANTHER" id="PTHR23510:SF64">
    <property type="entry name" value="INNER MEMBRANE TRANSPORT PROTEIN YAJR"/>
    <property type="match status" value="1"/>
</dbReference>